<feature type="compositionally biased region" description="Pro residues" evidence="1">
    <location>
        <begin position="11"/>
        <end position="35"/>
    </location>
</feature>
<feature type="compositionally biased region" description="Low complexity" evidence="1">
    <location>
        <begin position="89"/>
        <end position="100"/>
    </location>
</feature>
<feature type="compositionally biased region" description="Basic residues" evidence="1">
    <location>
        <begin position="69"/>
        <end position="79"/>
    </location>
</feature>
<dbReference type="AlphaFoldDB" id="A0A2A9NJ33"/>
<evidence type="ECO:0000256" key="1">
    <source>
        <dbReference type="SAM" id="MobiDB-lite"/>
    </source>
</evidence>
<name>A0A2A9NJ33_9AGAR</name>
<dbReference type="EMBL" id="KZ302012">
    <property type="protein sequence ID" value="PFH50088.1"/>
    <property type="molecule type" value="Genomic_DNA"/>
</dbReference>
<keyword evidence="3" id="KW-1185">Reference proteome</keyword>
<feature type="compositionally biased region" description="Gly residues" evidence="1">
    <location>
        <begin position="158"/>
        <end position="167"/>
    </location>
</feature>
<gene>
    <name evidence="2" type="ORF">AMATHDRAFT_48218</name>
</gene>
<proteinExistence type="predicted"/>
<feature type="compositionally biased region" description="Low complexity" evidence="1">
    <location>
        <begin position="36"/>
        <end position="68"/>
    </location>
</feature>
<feature type="region of interest" description="Disordered" evidence="1">
    <location>
        <begin position="1"/>
        <end position="100"/>
    </location>
</feature>
<evidence type="ECO:0000313" key="2">
    <source>
        <dbReference type="EMBL" id="PFH50088.1"/>
    </source>
</evidence>
<dbReference type="OrthoDB" id="3061654at2759"/>
<sequence>MGSGPKSNSNPKPPLSPPPTPSPVTRVRPPPPPPESSQIPAPVSPSVFQQSPTPPTQQQGQQQDYYYRPHYHHHQHRRTLSGYSRLSTASGSALSSQPAPAASSILSETLSNIDLDDIMQLESDVSSDSALMPMVPWNVRGERSKSISISHRGRAPVGRGGGGGGSITLGQRRRATYQFGELRPRQLSMEWRNTANYHKESRLHALPPRRASYGLEGKNISKSQGKDIHKSGIRSVRRPTDIPMSEHLSKYP</sequence>
<organism evidence="2 3">
    <name type="scientific">Amanita thiersii Skay4041</name>
    <dbReference type="NCBI Taxonomy" id="703135"/>
    <lineage>
        <taxon>Eukaryota</taxon>
        <taxon>Fungi</taxon>
        <taxon>Dikarya</taxon>
        <taxon>Basidiomycota</taxon>
        <taxon>Agaricomycotina</taxon>
        <taxon>Agaricomycetes</taxon>
        <taxon>Agaricomycetidae</taxon>
        <taxon>Agaricales</taxon>
        <taxon>Pluteineae</taxon>
        <taxon>Amanitaceae</taxon>
        <taxon>Amanita</taxon>
    </lineage>
</organism>
<feature type="region of interest" description="Disordered" evidence="1">
    <location>
        <begin position="213"/>
        <end position="252"/>
    </location>
</feature>
<protein>
    <submittedName>
        <fullName evidence="2">Uncharacterized protein</fullName>
    </submittedName>
</protein>
<feature type="region of interest" description="Disordered" evidence="1">
    <location>
        <begin position="146"/>
        <end position="169"/>
    </location>
</feature>
<accession>A0A2A9NJ33</accession>
<feature type="compositionally biased region" description="Low complexity" evidence="1">
    <location>
        <begin position="1"/>
        <end position="10"/>
    </location>
</feature>
<evidence type="ECO:0000313" key="3">
    <source>
        <dbReference type="Proteomes" id="UP000242287"/>
    </source>
</evidence>
<reference evidence="2 3" key="1">
    <citation type="submission" date="2014-02" db="EMBL/GenBank/DDBJ databases">
        <title>Transposable element dynamics among asymbiotic and ectomycorrhizal Amanita fungi.</title>
        <authorList>
            <consortium name="DOE Joint Genome Institute"/>
            <person name="Hess J."/>
            <person name="Skrede I."/>
            <person name="Wolfe B."/>
            <person name="LaButti K."/>
            <person name="Ohm R.A."/>
            <person name="Grigoriev I.V."/>
            <person name="Pringle A."/>
        </authorList>
    </citation>
    <scope>NUCLEOTIDE SEQUENCE [LARGE SCALE GENOMIC DNA]</scope>
    <source>
        <strain evidence="2 3">SKay4041</strain>
    </source>
</reference>
<dbReference type="Proteomes" id="UP000242287">
    <property type="component" value="Unassembled WGS sequence"/>
</dbReference>